<organism evidence="7 8">
    <name type="scientific">Desmophyllum pertusum</name>
    <dbReference type="NCBI Taxonomy" id="174260"/>
    <lineage>
        <taxon>Eukaryota</taxon>
        <taxon>Metazoa</taxon>
        <taxon>Cnidaria</taxon>
        <taxon>Anthozoa</taxon>
        <taxon>Hexacorallia</taxon>
        <taxon>Scleractinia</taxon>
        <taxon>Caryophylliina</taxon>
        <taxon>Caryophylliidae</taxon>
        <taxon>Desmophyllum</taxon>
    </lineage>
</organism>
<evidence type="ECO:0000313" key="8">
    <source>
        <dbReference type="Proteomes" id="UP001163046"/>
    </source>
</evidence>
<dbReference type="EMBL" id="MU827305">
    <property type="protein sequence ID" value="KAJ7363712.1"/>
    <property type="molecule type" value="Genomic_DNA"/>
</dbReference>
<reference evidence="7" key="1">
    <citation type="submission" date="2023-01" db="EMBL/GenBank/DDBJ databases">
        <title>Genome assembly of the deep-sea coral Lophelia pertusa.</title>
        <authorList>
            <person name="Herrera S."/>
            <person name="Cordes E."/>
        </authorList>
    </citation>
    <scope>NUCLEOTIDE SEQUENCE</scope>
    <source>
        <strain evidence="7">USNM1676648</strain>
        <tissue evidence="7">Polyp</tissue>
    </source>
</reference>
<keyword evidence="2 5" id="KW-0812">Transmembrane</keyword>
<dbReference type="InterPro" id="IPR000276">
    <property type="entry name" value="GPCR_Rhodpsn"/>
</dbReference>
<dbReference type="GO" id="GO:0016020">
    <property type="term" value="C:membrane"/>
    <property type="evidence" value="ECO:0007669"/>
    <property type="project" value="UniProtKB-SubCell"/>
</dbReference>
<dbReference type="AlphaFoldDB" id="A0A9X0CLF8"/>
<keyword evidence="4 5" id="KW-0472">Membrane</keyword>
<dbReference type="PANTHER" id="PTHR45698:SF1">
    <property type="entry name" value="TRACE AMINE-ASSOCIATED RECEPTOR 13C-LIKE"/>
    <property type="match status" value="1"/>
</dbReference>
<evidence type="ECO:0000313" key="7">
    <source>
        <dbReference type="EMBL" id="KAJ7363712.1"/>
    </source>
</evidence>
<evidence type="ECO:0000256" key="1">
    <source>
        <dbReference type="ARBA" id="ARBA00004370"/>
    </source>
</evidence>
<dbReference type="GO" id="GO:0004930">
    <property type="term" value="F:G protein-coupled receptor activity"/>
    <property type="evidence" value="ECO:0007669"/>
    <property type="project" value="InterPro"/>
</dbReference>
<dbReference type="PRINTS" id="PR00237">
    <property type="entry name" value="GPCRRHODOPSN"/>
</dbReference>
<sequence>MKSFIPFSVIAGLYLHIIYKMKTGSEIGREHGDAVRKKITKVAAIATLTLMLCWTPNQITYLLFILGHATQGTTWMDVSVVLVFFNSCVNPVLYGLTMKKYRKGYWKVVTSCCPDIRRRRGAAIGVSENDTPITQFQVPNNSANVPTNT</sequence>
<dbReference type="InterPro" id="IPR017452">
    <property type="entry name" value="GPCR_Rhodpsn_7TM"/>
</dbReference>
<accession>A0A9X0CLF8</accession>
<dbReference type="OrthoDB" id="5965632at2759"/>
<feature type="transmembrane region" description="Helical" evidence="5">
    <location>
        <begin position="78"/>
        <end position="97"/>
    </location>
</feature>
<evidence type="ECO:0000256" key="3">
    <source>
        <dbReference type="ARBA" id="ARBA00022989"/>
    </source>
</evidence>
<feature type="transmembrane region" description="Helical" evidence="5">
    <location>
        <begin position="6"/>
        <end position="21"/>
    </location>
</feature>
<proteinExistence type="predicted"/>
<dbReference type="Proteomes" id="UP001163046">
    <property type="component" value="Unassembled WGS sequence"/>
</dbReference>
<comment type="caution">
    <text evidence="7">The sequence shown here is derived from an EMBL/GenBank/DDBJ whole genome shotgun (WGS) entry which is preliminary data.</text>
</comment>
<evidence type="ECO:0000256" key="5">
    <source>
        <dbReference type="SAM" id="Phobius"/>
    </source>
</evidence>
<dbReference type="PANTHER" id="PTHR45698">
    <property type="entry name" value="TRACE AMINE-ASSOCIATED RECEPTOR 19N-RELATED"/>
    <property type="match status" value="1"/>
</dbReference>
<dbReference type="Gene3D" id="1.20.1070.10">
    <property type="entry name" value="Rhodopsin 7-helix transmembrane proteins"/>
    <property type="match status" value="1"/>
</dbReference>
<gene>
    <name evidence="7" type="ORF">OS493_009875</name>
</gene>
<dbReference type="CDD" id="cd00637">
    <property type="entry name" value="7tm_classA_rhodopsin-like"/>
    <property type="match status" value="1"/>
</dbReference>
<feature type="transmembrane region" description="Helical" evidence="5">
    <location>
        <begin position="42"/>
        <end position="66"/>
    </location>
</feature>
<keyword evidence="3 5" id="KW-1133">Transmembrane helix</keyword>
<comment type="subcellular location">
    <subcellularLocation>
        <location evidence="1">Membrane</location>
    </subcellularLocation>
</comment>
<dbReference type="SUPFAM" id="SSF81321">
    <property type="entry name" value="Family A G protein-coupled receptor-like"/>
    <property type="match status" value="1"/>
</dbReference>
<dbReference type="PROSITE" id="PS50262">
    <property type="entry name" value="G_PROTEIN_RECEP_F1_2"/>
    <property type="match status" value="1"/>
</dbReference>
<protein>
    <recommendedName>
        <fullName evidence="6">G-protein coupled receptors family 1 profile domain-containing protein</fullName>
    </recommendedName>
</protein>
<evidence type="ECO:0000256" key="4">
    <source>
        <dbReference type="ARBA" id="ARBA00023136"/>
    </source>
</evidence>
<evidence type="ECO:0000256" key="2">
    <source>
        <dbReference type="ARBA" id="ARBA00022692"/>
    </source>
</evidence>
<name>A0A9X0CLF8_9CNID</name>
<keyword evidence="8" id="KW-1185">Reference proteome</keyword>
<evidence type="ECO:0000259" key="6">
    <source>
        <dbReference type="PROSITE" id="PS50262"/>
    </source>
</evidence>
<dbReference type="Pfam" id="PF00001">
    <property type="entry name" value="7tm_1"/>
    <property type="match status" value="1"/>
</dbReference>
<feature type="domain" description="G-protein coupled receptors family 1 profile" evidence="6">
    <location>
        <begin position="1"/>
        <end position="94"/>
    </location>
</feature>